<dbReference type="SUPFAM" id="SSF55021">
    <property type="entry name" value="ACT-like"/>
    <property type="match status" value="1"/>
</dbReference>
<dbReference type="InterPro" id="IPR002912">
    <property type="entry name" value="ACT_dom"/>
</dbReference>
<keyword evidence="5" id="KW-1185">Reference proteome</keyword>
<dbReference type="EMBL" id="CAKKNE010000002">
    <property type="protein sequence ID" value="CAH0369432.1"/>
    <property type="molecule type" value="Genomic_DNA"/>
</dbReference>
<accession>A0A8J2SLR9</accession>
<name>A0A8J2SLR9_9STRA</name>
<dbReference type="PANTHER" id="PTHR42706:SF1">
    <property type="entry name" value="FORMYLTETRAHYDROFOLATE DEFORMYLASE 2, MITOCHONDRIAL"/>
    <property type="match status" value="1"/>
</dbReference>
<evidence type="ECO:0000313" key="5">
    <source>
        <dbReference type="Proteomes" id="UP000789595"/>
    </source>
</evidence>
<dbReference type="Proteomes" id="UP000789595">
    <property type="component" value="Unassembled WGS sequence"/>
</dbReference>
<evidence type="ECO:0000313" key="4">
    <source>
        <dbReference type="EMBL" id="CAH0369432.1"/>
    </source>
</evidence>
<dbReference type="InterPro" id="IPR002376">
    <property type="entry name" value="Formyl_transf_N"/>
</dbReference>
<dbReference type="CDD" id="cd04875">
    <property type="entry name" value="ACT_F4HF-DF"/>
    <property type="match status" value="1"/>
</dbReference>
<dbReference type="InterPro" id="IPR045865">
    <property type="entry name" value="ACT-like_dom_sf"/>
</dbReference>
<dbReference type="PROSITE" id="PS51671">
    <property type="entry name" value="ACT"/>
    <property type="match status" value="1"/>
</dbReference>
<evidence type="ECO:0000259" key="3">
    <source>
        <dbReference type="PROSITE" id="PS51671"/>
    </source>
</evidence>
<comment type="caution">
    <text evidence="4">The sequence shown here is derived from an EMBL/GenBank/DDBJ whole genome shotgun (WGS) entry which is preliminary data.</text>
</comment>
<feature type="domain" description="ACT" evidence="3">
    <location>
        <begin position="10"/>
        <end position="90"/>
    </location>
</feature>
<dbReference type="PANTHER" id="PTHR42706">
    <property type="entry name" value="FORMYLTETRAHYDROFOLATE DEFORMYLASE"/>
    <property type="match status" value="1"/>
</dbReference>
<dbReference type="InterPro" id="IPR044074">
    <property type="entry name" value="PurU_ACT"/>
</dbReference>
<dbReference type="GO" id="GO:0006730">
    <property type="term" value="P:one-carbon metabolic process"/>
    <property type="evidence" value="ECO:0007669"/>
    <property type="project" value="UniProtKB-KW"/>
</dbReference>
<dbReference type="GO" id="GO:0006189">
    <property type="term" value="P:'de novo' IMP biosynthetic process"/>
    <property type="evidence" value="ECO:0007669"/>
    <property type="project" value="InterPro"/>
</dbReference>
<keyword evidence="2" id="KW-0378">Hydrolase</keyword>
<dbReference type="OrthoDB" id="4239773at2759"/>
<dbReference type="Pfam" id="PF00551">
    <property type="entry name" value="Formyl_trans_N"/>
    <property type="match status" value="1"/>
</dbReference>
<protein>
    <recommendedName>
        <fullName evidence="3">ACT domain-containing protein</fullName>
    </recommendedName>
</protein>
<dbReference type="HAMAP" id="MF_01927">
    <property type="entry name" value="PurU"/>
    <property type="match status" value="1"/>
</dbReference>
<dbReference type="AlphaFoldDB" id="A0A8J2SLR9"/>
<dbReference type="Gene3D" id="3.40.50.170">
    <property type="entry name" value="Formyl transferase, N-terminal domain"/>
    <property type="match status" value="1"/>
</dbReference>
<reference evidence="4" key="1">
    <citation type="submission" date="2021-11" db="EMBL/GenBank/DDBJ databases">
        <authorList>
            <consortium name="Genoscope - CEA"/>
            <person name="William W."/>
        </authorList>
    </citation>
    <scope>NUCLEOTIDE SEQUENCE</scope>
</reference>
<proteinExistence type="inferred from homology"/>
<keyword evidence="1" id="KW-0554">One-carbon metabolism</keyword>
<dbReference type="NCBIfam" id="TIGR00655">
    <property type="entry name" value="PurU"/>
    <property type="match status" value="1"/>
</dbReference>
<dbReference type="NCBIfam" id="NF004684">
    <property type="entry name" value="PRK06027.1"/>
    <property type="match status" value="1"/>
</dbReference>
<evidence type="ECO:0000256" key="2">
    <source>
        <dbReference type="ARBA" id="ARBA00022801"/>
    </source>
</evidence>
<sequence length="289" mass="32375">MASVSETQAILLVHGPDRKGIVAAFSQTLFGHGCGIVSSEQHTDAESSVFYQRIVFDAAALHTDRVSLERGIDEVASRLGMTCEVRWPKPKRVAIFVSKYAHCLWELLLRHDAGELPGVEIVQIVSNHEDLRHVAEHFSVPYAVFKVTKDTKRAVEDQELALLKEKQVDLVVLARYMQIITDEFCDAFPHRVINIHHSFLPAFIGSKPYHRAHARGVKLVGATAHYATADLDEGPIIEQDCARISHKNSIDDLLRKGRVLEKNVLVTAVRAHVEDRIIVYESKCVVFGE</sequence>
<dbReference type="GO" id="GO:0008864">
    <property type="term" value="F:formyltetrahydrofolate deformylase activity"/>
    <property type="evidence" value="ECO:0007669"/>
    <property type="project" value="InterPro"/>
</dbReference>
<organism evidence="4 5">
    <name type="scientific">Pelagomonas calceolata</name>
    <dbReference type="NCBI Taxonomy" id="35677"/>
    <lineage>
        <taxon>Eukaryota</taxon>
        <taxon>Sar</taxon>
        <taxon>Stramenopiles</taxon>
        <taxon>Ochrophyta</taxon>
        <taxon>Pelagophyceae</taxon>
        <taxon>Pelagomonadales</taxon>
        <taxon>Pelagomonadaceae</taxon>
        <taxon>Pelagomonas</taxon>
    </lineage>
</organism>
<dbReference type="PRINTS" id="PR01575">
    <property type="entry name" value="FFH4HYDRLASE"/>
</dbReference>
<dbReference type="Pfam" id="PF13740">
    <property type="entry name" value="ACT_6"/>
    <property type="match status" value="1"/>
</dbReference>
<dbReference type="SUPFAM" id="SSF53328">
    <property type="entry name" value="Formyltransferase"/>
    <property type="match status" value="1"/>
</dbReference>
<dbReference type="Gene3D" id="3.30.70.260">
    <property type="match status" value="1"/>
</dbReference>
<dbReference type="PIRSF" id="PIRSF036480">
    <property type="entry name" value="FormyFH4_hydr"/>
    <property type="match status" value="1"/>
</dbReference>
<dbReference type="InterPro" id="IPR004810">
    <property type="entry name" value="PurU"/>
</dbReference>
<dbReference type="InterPro" id="IPR041729">
    <property type="entry name" value="Formyl-FH4-Hydrolase_C"/>
</dbReference>
<dbReference type="CDD" id="cd08648">
    <property type="entry name" value="FMT_core_Formyl-FH4-Hydrolase_C"/>
    <property type="match status" value="1"/>
</dbReference>
<evidence type="ECO:0000256" key="1">
    <source>
        <dbReference type="ARBA" id="ARBA00022563"/>
    </source>
</evidence>
<gene>
    <name evidence="4" type="ORF">PECAL_2P25540</name>
</gene>
<dbReference type="InterPro" id="IPR036477">
    <property type="entry name" value="Formyl_transf_N_sf"/>
</dbReference>